<dbReference type="AlphaFoldDB" id="A0A1B6F9R6"/>
<accession>A0A1B6F9R6</accession>
<gene>
    <name evidence="2" type="ORF">g.16122</name>
    <name evidence="3" type="ORF">g.16123</name>
</gene>
<protein>
    <submittedName>
        <fullName evidence="2">Uncharacterized protein</fullName>
    </submittedName>
</protein>
<feature type="signal peptide" evidence="1">
    <location>
        <begin position="1"/>
        <end position="26"/>
    </location>
</feature>
<keyword evidence="1" id="KW-0732">Signal</keyword>
<name>A0A1B6F9R6_9HEMI</name>
<feature type="chain" id="PRO_5008582680" evidence="1">
    <location>
        <begin position="27"/>
        <end position="152"/>
    </location>
</feature>
<evidence type="ECO:0000313" key="2">
    <source>
        <dbReference type="EMBL" id="JAS46937.1"/>
    </source>
</evidence>
<sequence length="152" mass="17738">MANLICSPNIRFSLPLTLLCVGAVVCRDFMRMAVDYEKLDNDIVGFIQNPTNSGWEDNLLDMSFYVRSLQNMVRELDGSLTLGTFREAERIFLGGKPKFIDKVVEDEKFIMDLKITDEQLERLYYMQKFAGIEWEDFIHMVKHKKQMANLLL</sequence>
<evidence type="ECO:0000313" key="3">
    <source>
        <dbReference type="EMBL" id="JAS56147.1"/>
    </source>
</evidence>
<proteinExistence type="predicted"/>
<reference evidence="2" key="1">
    <citation type="submission" date="2015-11" db="EMBL/GenBank/DDBJ databases">
        <title>De novo transcriptome assembly of four potential Pierce s Disease insect vectors from Arizona vineyards.</title>
        <authorList>
            <person name="Tassone E.E."/>
        </authorList>
    </citation>
    <scope>NUCLEOTIDE SEQUENCE</scope>
</reference>
<dbReference type="EMBL" id="GECZ01013622">
    <property type="protein sequence ID" value="JAS56147.1"/>
    <property type="molecule type" value="Transcribed_RNA"/>
</dbReference>
<evidence type="ECO:0000256" key="1">
    <source>
        <dbReference type="SAM" id="SignalP"/>
    </source>
</evidence>
<dbReference type="EMBL" id="GECZ01022832">
    <property type="protein sequence ID" value="JAS46937.1"/>
    <property type="molecule type" value="Transcribed_RNA"/>
</dbReference>
<organism evidence="2">
    <name type="scientific">Cuerna arida</name>
    <dbReference type="NCBI Taxonomy" id="1464854"/>
    <lineage>
        <taxon>Eukaryota</taxon>
        <taxon>Metazoa</taxon>
        <taxon>Ecdysozoa</taxon>
        <taxon>Arthropoda</taxon>
        <taxon>Hexapoda</taxon>
        <taxon>Insecta</taxon>
        <taxon>Pterygota</taxon>
        <taxon>Neoptera</taxon>
        <taxon>Paraneoptera</taxon>
        <taxon>Hemiptera</taxon>
        <taxon>Auchenorrhyncha</taxon>
        <taxon>Membracoidea</taxon>
        <taxon>Cicadellidae</taxon>
        <taxon>Cicadellinae</taxon>
        <taxon>Proconiini</taxon>
        <taxon>Cuerna</taxon>
    </lineage>
</organism>